<feature type="region of interest" description="Disordered" evidence="2">
    <location>
        <begin position="1"/>
        <end position="157"/>
    </location>
</feature>
<name>A0A9P6NN52_9BASI</name>
<keyword evidence="4" id="KW-1185">Reference proteome</keyword>
<reference evidence="3" key="1">
    <citation type="submission" date="2013-11" db="EMBL/GenBank/DDBJ databases">
        <title>Genome sequence of the fusiform rust pathogen reveals effectors for host alternation and coevolution with pine.</title>
        <authorList>
            <consortium name="DOE Joint Genome Institute"/>
            <person name="Smith K."/>
            <person name="Pendleton A."/>
            <person name="Kubisiak T."/>
            <person name="Anderson C."/>
            <person name="Salamov A."/>
            <person name="Aerts A."/>
            <person name="Riley R."/>
            <person name="Clum A."/>
            <person name="Lindquist E."/>
            <person name="Ence D."/>
            <person name="Campbell M."/>
            <person name="Kronenberg Z."/>
            <person name="Feau N."/>
            <person name="Dhillon B."/>
            <person name="Hamelin R."/>
            <person name="Burleigh J."/>
            <person name="Smith J."/>
            <person name="Yandell M."/>
            <person name="Nelson C."/>
            <person name="Grigoriev I."/>
            <person name="Davis J."/>
        </authorList>
    </citation>
    <scope>NUCLEOTIDE SEQUENCE</scope>
    <source>
        <strain evidence="3">G11</strain>
    </source>
</reference>
<dbReference type="GO" id="GO:0006383">
    <property type="term" value="P:transcription by RNA polymerase III"/>
    <property type="evidence" value="ECO:0007669"/>
    <property type="project" value="InterPro"/>
</dbReference>
<feature type="repeat" description="TPR" evidence="1">
    <location>
        <begin position="579"/>
        <end position="612"/>
    </location>
</feature>
<feature type="compositionally biased region" description="Acidic residues" evidence="2">
    <location>
        <begin position="140"/>
        <end position="153"/>
    </location>
</feature>
<dbReference type="Pfam" id="PF13181">
    <property type="entry name" value="TPR_8"/>
    <property type="match status" value="2"/>
</dbReference>
<feature type="compositionally biased region" description="Polar residues" evidence="2">
    <location>
        <begin position="1"/>
        <end position="10"/>
    </location>
</feature>
<keyword evidence="1" id="KW-0802">TPR repeat</keyword>
<dbReference type="AlphaFoldDB" id="A0A9P6NN52"/>
<evidence type="ECO:0000313" key="4">
    <source>
        <dbReference type="Proteomes" id="UP000886653"/>
    </source>
</evidence>
<accession>A0A9P6NN52</accession>
<protein>
    <submittedName>
        <fullName evidence="3">Uncharacterized protein</fullName>
    </submittedName>
</protein>
<feature type="region of interest" description="Disordered" evidence="2">
    <location>
        <begin position="657"/>
        <end position="677"/>
    </location>
</feature>
<feature type="repeat" description="TPR" evidence="1">
    <location>
        <begin position="544"/>
        <end position="577"/>
    </location>
</feature>
<evidence type="ECO:0000256" key="1">
    <source>
        <dbReference type="PROSITE-ProRule" id="PRU00339"/>
    </source>
</evidence>
<proteinExistence type="predicted"/>
<organism evidence="3 4">
    <name type="scientific">Cronartium quercuum f. sp. fusiforme G11</name>
    <dbReference type="NCBI Taxonomy" id="708437"/>
    <lineage>
        <taxon>Eukaryota</taxon>
        <taxon>Fungi</taxon>
        <taxon>Dikarya</taxon>
        <taxon>Basidiomycota</taxon>
        <taxon>Pucciniomycotina</taxon>
        <taxon>Pucciniomycetes</taxon>
        <taxon>Pucciniales</taxon>
        <taxon>Coleosporiaceae</taxon>
        <taxon>Cronartium</taxon>
    </lineage>
</organism>
<dbReference type="PANTHER" id="PTHR23082:SF0">
    <property type="entry name" value="GENERAL TRANSCRIPTION FACTOR 3C POLYPEPTIDE 3"/>
    <property type="match status" value="1"/>
</dbReference>
<dbReference type="SMART" id="SM00028">
    <property type="entry name" value="TPR"/>
    <property type="match status" value="7"/>
</dbReference>
<feature type="compositionally biased region" description="Basic residues" evidence="2">
    <location>
        <begin position="114"/>
        <end position="126"/>
    </location>
</feature>
<dbReference type="Proteomes" id="UP000886653">
    <property type="component" value="Unassembled WGS sequence"/>
</dbReference>
<dbReference type="GO" id="GO:0000127">
    <property type="term" value="C:transcription factor TFIIIC complex"/>
    <property type="evidence" value="ECO:0007669"/>
    <property type="project" value="TreeGrafter"/>
</dbReference>
<comment type="caution">
    <text evidence="3">The sequence shown here is derived from an EMBL/GenBank/DDBJ whole genome shotgun (WGS) entry which is preliminary data.</text>
</comment>
<dbReference type="EMBL" id="MU167231">
    <property type="protein sequence ID" value="KAG0149068.1"/>
    <property type="molecule type" value="Genomic_DNA"/>
</dbReference>
<dbReference type="OrthoDB" id="9991317at2759"/>
<dbReference type="InterPro" id="IPR019734">
    <property type="entry name" value="TPR_rpt"/>
</dbReference>
<dbReference type="PANTHER" id="PTHR23082">
    <property type="entry name" value="TRANSCRIPTION INITIATION FACTOR IIIC TFIIIC , POLYPEPTIDE 3-RELATED"/>
    <property type="match status" value="1"/>
</dbReference>
<gene>
    <name evidence="3" type="ORF">CROQUDRAFT_74746</name>
</gene>
<dbReference type="Gene3D" id="1.25.40.10">
    <property type="entry name" value="Tetratricopeptide repeat domain"/>
    <property type="match status" value="4"/>
</dbReference>
<dbReference type="InterPro" id="IPR039340">
    <property type="entry name" value="Tfc4/TFIIIC-102/Sfc4"/>
</dbReference>
<dbReference type="FunFam" id="1.25.40.10:FF:002945">
    <property type="entry name" value="Uncharacterized protein"/>
    <property type="match status" value="1"/>
</dbReference>
<feature type="compositionally biased region" description="Acidic residues" evidence="2">
    <location>
        <begin position="82"/>
        <end position="110"/>
    </location>
</feature>
<dbReference type="InterPro" id="IPR011990">
    <property type="entry name" value="TPR-like_helical_dom_sf"/>
</dbReference>
<dbReference type="PROSITE" id="PS50005">
    <property type="entry name" value="TPR"/>
    <property type="match status" value="2"/>
</dbReference>
<evidence type="ECO:0000256" key="2">
    <source>
        <dbReference type="SAM" id="MobiDB-lite"/>
    </source>
</evidence>
<evidence type="ECO:0000313" key="3">
    <source>
        <dbReference type="EMBL" id="KAG0149068.1"/>
    </source>
</evidence>
<dbReference type="SUPFAM" id="SSF48452">
    <property type="entry name" value="TPR-like"/>
    <property type="match status" value="3"/>
</dbReference>
<sequence length="1145" mass="131921">MAQSNNQKSGQYPLDPDLFNPDVVGAEFATLEDQDPSNWSLPALGPISDGILEPMSDGLLGPSENFYPGEDDWALEFHDPNDDTEEEYVGDDDRDEDEEEEEEEKEDDDLIQTPKRRKTGSRKGKGRALNSESSMSGDSSDSEEEEEEEEPNETDLNRLIEAIHTTKNSNKDDAARGMLSKEWDRSMDQELIELQEAEKTMRPGRRKRYKIRGEPELSTEVSMLLGQANLCFIEKKYEEAIPLFEEVVRIEPMCKMAWNNLGAIYQDLNDFEKACQFRIIGAHLTAKSEHLWKDLGAESRQHGLLSQAIYCYSEAIKAGKDDVEAMWDRSYLLYEVGRPRQALMGYLAILKLNPYNPDVLREIAHLCATTDEKELPLKLFKNAFEHYRSTILVPNDTWLEDGFGIDHIRILINLLMSSSLNPPNVTELGENANMPEEERQHVHYFNAMILIKQANRWLQGRADPQSPSYLDWDLLDDDREFDLCRKERDEWEMMDDLRYEEQPVYPLEHDFRTALGICRLKIGDDEEAKVHFDIIKELDIVEYSDLFILIGDAYFESEMWHEALEFYQELADNDSTNTPSIWHKIGQCYRKADNLEEAAECYEAIVETDYMDLVAKTQLAEIYEVVGKQDEAYGMVDDIIEVRRAARAQGIVIEKDPISGPDRGLSANQSKGNNPLAARTITHGKSLNERRMEEGIRTEKYMNSHKRLEELASKLTKEQDSNGHVLMKEFVRIANPMIEGFRQTQALFPCALTKKFAGVNVPPKKPKNNDTRANDVVEQFRPETAIQEFRGISFPDWVRIFVYYAFCCCKIQRMDEASEVLKHVMNAPLFRQSASMQQVLRLAYAAICYAKGDFVAMIDTMRWLGLRLLYHNEPVQLINALLSQGFQQSMAFANGNLQKWFLRQIKLIDEHVARARALRGETDDHAETDEGAKEDAIPTAVRQPKLRGRGIQFQQVEVEDQGVNLHLEDEEDEDESYWKPTKFKPKKPNPVFILSFAQILATTRSYQSAIVHYLRMYETYPHEPLLNLLLGLSYSHRAMQRQTDNRHHQIVQAAAFLNQYKNFRSSRFQEEVEYNLGRFYHGIGLSTLAIAHYQRVLAISATHRDERDEEMMNFSAMAAYNLVLIYQTSGSPELAHDLIFKYLSV</sequence>